<dbReference type="InterPro" id="IPR001229">
    <property type="entry name" value="Jacalin-like_lectin_dom"/>
</dbReference>
<evidence type="ECO:0000313" key="3">
    <source>
        <dbReference type="EMBL" id="ETO84838.1"/>
    </source>
</evidence>
<name>A0A081B127_PHYNI</name>
<dbReference type="Gene3D" id="2.100.10.30">
    <property type="entry name" value="Jacalin-like lectin domain"/>
    <property type="match status" value="1"/>
</dbReference>
<dbReference type="EMBL" id="ANJA01000234">
    <property type="protein sequence ID" value="ETO84838.1"/>
    <property type="molecule type" value="Genomic_DNA"/>
</dbReference>
<dbReference type="PROSITE" id="PS51752">
    <property type="entry name" value="JACALIN_LECTIN"/>
    <property type="match status" value="1"/>
</dbReference>
<dbReference type="SUPFAM" id="SSF51101">
    <property type="entry name" value="Mannose-binding lectins"/>
    <property type="match status" value="1"/>
</dbReference>
<sequence length="187" mass="19731">MLSKFVLPVLALSALVTHSAAVMDEGVHLGEAFGGPHGTKYSDVDLIGPGQTVKAITIRAGERINGVGIDFTDATKLMTTLYHGGPKGKPRVLTLGEGEYITAMEAHWGEKGDHTRIKYIQFATNKGNHISGGNPTKDKGRDTAPEGYQLGGFAGTCGRELDSVAAVWTRIEPVGTSGGSKPEDELL</sequence>
<comment type="caution">
    <text evidence="3">The sequence shown here is derived from an EMBL/GenBank/DDBJ whole genome shotgun (WGS) entry which is preliminary data.</text>
</comment>
<dbReference type="Pfam" id="PF01419">
    <property type="entry name" value="Jacalin"/>
    <property type="match status" value="1"/>
</dbReference>
<protein>
    <recommendedName>
        <fullName evidence="2">Jacalin-type lectin domain-containing protein</fullName>
    </recommendedName>
</protein>
<proteinExistence type="predicted"/>
<accession>A0A081B127</accession>
<evidence type="ECO:0000256" key="1">
    <source>
        <dbReference type="SAM" id="SignalP"/>
    </source>
</evidence>
<dbReference type="OrthoDB" id="107091at2759"/>
<organism evidence="3 4">
    <name type="scientific">Phytophthora nicotianae P1976</name>
    <dbReference type="NCBI Taxonomy" id="1317066"/>
    <lineage>
        <taxon>Eukaryota</taxon>
        <taxon>Sar</taxon>
        <taxon>Stramenopiles</taxon>
        <taxon>Oomycota</taxon>
        <taxon>Peronosporomycetes</taxon>
        <taxon>Peronosporales</taxon>
        <taxon>Peronosporaceae</taxon>
        <taxon>Phytophthora</taxon>
    </lineage>
</organism>
<keyword evidence="1" id="KW-0732">Signal</keyword>
<evidence type="ECO:0000313" key="4">
    <source>
        <dbReference type="Proteomes" id="UP000028582"/>
    </source>
</evidence>
<reference evidence="3 4" key="1">
    <citation type="submission" date="2013-11" db="EMBL/GenBank/DDBJ databases">
        <title>The Genome Sequence of Phytophthora parasitica P1976.</title>
        <authorList>
            <consortium name="The Broad Institute Genomics Platform"/>
            <person name="Russ C."/>
            <person name="Tyler B."/>
            <person name="Panabieres F."/>
            <person name="Shan W."/>
            <person name="Tripathy S."/>
            <person name="Grunwald N."/>
            <person name="Machado M."/>
            <person name="Johnson C.S."/>
            <person name="Walker B."/>
            <person name="Young S."/>
            <person name="Zeng Q."/>
            <person name="Gargeya S."/>
            <person name="Fitzgerald M."/>
            <person name="Haas B."/>
            <person name="Abouelleil A."/>
            <person name="Allen A.W."/>
            <person name="Alvarado L."/>
            <person name="Arachchi H.M."/>
            <person name="Berlin A.M."/>
            <person name="Chapman S.B."/>
            <person name="Gainer-Dewar J."/>
            <person name="Goldberg J."/>
            <person name="Griggs A."/>
            <person name="Gujja S."/>
            <person name="Hansen M."/>
            <person name="Howarth C."/>
            <person name="Imamovic A."/>
            <person name="Ireland A."/>
            <person name="Larimer J."/>
            <person name="McCowan C."/>
            <person name="Murphy C."/>
            <person name="Pearson M."/>
            <person name="Poon T.W."/>
            <person name="Priest M."/>
            <person name="Roberts A."/>
            <person name="Saif S."/>
            <person name="Shea T."/>
            <person name="Sisk P."/>
            <person name="Sykes S."/>
            <person name="Wortman J."/>
            <person name="Nusbaum C."/>
            <person name="Birren B."/>
        </authorList>
    </citation>
    <scope>NUCLEOTIDE SEQUENCE [LARGE SCALE GENOMIC DNA]</scope>
    <source>
        <strain evidence="3 4">P1976</strain>
    </source>
</reference>
<feature type="domain" description="Jacalin-type lectin" evidence="2">
    <location>
        <begin position="27"/>
        <end position="170"/>
    </location>
</feature>
<feature type="chain" id="PRO_5001754677" description="Jacalin-type lectin domain-containing protein" evidence="1">
    <location>
        <begin position="22"/>
        <end position="187"/>
    </location>
</feature>
<dbReference type="InterPro" id="IPR036404">
    <property type="entry name" value="Jacalin-like_lectin_dom_sf"/>
</dbReference>
<dbReference type="Proteomes" id="UP000028582">
    <property type="component" value="Unassembled WGS sequence"/>
</dbReference>
<dbReference type="SMART" id="SM00915">
    <property type="entry name" value="Jacalin"/>
    <property type="match status" value="1"/>
</dbReference>
<dbReference type="AlphaFoldDB" id="A0A081B127"/>
<feature type="signal peptide" evidence="1">
    <location>
        <begin position="1"/>
        <end position="21"/>
    </location>
</feature>
<evidence type="ECO:0000259" key="2">
    <source>
        <dbReference type="PROSITE" id="PS51752"/>
    </source>
</evidence>
<gene>
    <name evidence="3" type="ORF">F444_01305</name>
</gene>